<reference evidence="1 2" key="1">
    <citation type="journal article" date="2024" name="G3 (Bethesda)">
        <title>Genome assembly of Hibiscus sabdariffa L. provides insights into metabolisms of medicinal natural products.</title>
        <authorList>
            <person name="Kim T."/>
        </authorList>
    </citation>
    <scope>NUCLEOTIDE SEQUENCE [LARGE SCALE GENOMIC DNA]</scope>
    <source>
        <strain evidence="1">TK-2024</strain>
        <tissue evidence="1">Old leaves</tissue>
    </source>
</reference>
<sequence length="72" mass="7380">MTVSMKVMGLGMMFNGSSTREWFGYDDGGSGEEPGVAGTMGAADHGVLSGRPGSGLIVGFVRVLDIVVEGLE</sequence>
<keyword evidence="2" id="KW-1185">Reference proteome</keyword>
<gene>
    <name evidence="1" type="ORF">V6N12_012940</name>
</gene>
<name>A0ABR2EFV5_9ROSI</name>
<proteinExistence type="predicted"/>
<accession>A0ABR2EFV5</accession>
<organism evidence="1 2">
    <name type="scientific">Hibiscus sabdariffa</name>
    <name type="common">roselle</name>
    <dbReference type="NCBI Taxonomy" id="183260"/>
    <lineage>
        <taxon>Eukaryota</taxon>
        <taxon>Viridiplantae</taxon>
        <taxon>Streptophyta</taxon>
        <taxon>Embryophyta</taxon>
        <taxon>Tracheophyta</taxon>
        <taxon>Spermatophyta</taxon>
        <taxon>Magnoliopsida</taxon>
        <taxon>eudicotyledons</taxon>
        <taxon>Gunneridae</taxon>
        <taxon>Pentapetalae</taxon>
        <taxon>rosids</taxon>
        <taxon>malvids</taxon>
        <taxon>Malvales</taxon>
        <taxon>Malvaceae</taxon>
        <taxon>Malvoideae</taxon>
        <taxon>Hibiscus</taxon>
    </lineage>
</organism>
<dbReference type="EMBL" id="JBBPBM010000014">
    <property type="protein sequence ID" value="KAK8560137.1"/>
    <property type="molecule type" value="Genomic_DNA"/>
</dbReference>
<protein>
    <submittedName>
        <fullName evidence="1">Uncharacterized protein</fullName>
    </submittedName>
</protein>
<dbReference type="Proteomes" id="UP001472677">
    <property type="component" value="Unassembled WGS sequence"/>
</dbReference>
<comment type="caution">
    <text evidence="1">The sequence shown here is derived from an EMBL/GenBank/DDBJ whole genome shotgun (WGS) entry which is preliminary data.</text>
</comment>
<evidence type="ECO:0000313" key="2">
    <source>
        <dbReference type="Proteomes" id="UP001472677"/>
    </source>
</evidence>
<evidence type="ECO:0000313" key="1">
    <source>
        <dbReference type="EMBL" id="KAK8560137.1"/>
    </source>
</evidence>